<sequence>MLSTPLQEHIKAIKAAQTSDAESLGVVLKRAANKALGGGIAGAGAMAIQVTSLMWMRTTMNYQYRHGSSTLQAMKHLYHEGGGGLGGIIRFYRGYLPALVQGPLSRFGDTAANAGMLALLDSHESTKKLPVAAKTMAASFSAAGFRMFLMPVDCLKTTLQVEGKNGVALLANKIRTNGIGVLWYGAFATAGGTFVGHFPWFYTNNLMSEMLPPPKEFATFLGNEFAQKLLRNAVIGFVSSAVSDTCSNSIRVIKTTKQTHEKKISYRQAVVEVVSKDGVIGFFGRGLGTRIITNGVQGLMFNVLWRLGQDYLNKHH</sequence>
<evidence type="ECO:0000256" key="2">
    <source>
        <dbReference type="ARBA" id="ARBA00022692"/>
    </source>
</evidence>
<reference evidence="5" key="1">
    <citation type="submission" date="2021-01" db="EMBL/GenBank/DDBJ databases">
        <authorList>
            <person name="Corre E."/>
            <person name="Pelletier E."/>
            <person name="Niang G."/>
            <person name="Scheremetjew M."/>
            <person name="Finn R."/>
            <person name="Kale V."/>
            <person name="Holt S."/>
            <person name="Cochrane G."/>
            <person name="Meng A."/>
            <person name="Brown T."/>
            <person name="Cohen L."/>
        </authorList>
    </citation>
    <scope>NUCLEOTIDE SEQUENCE</scope>
    <source>
        <strain evidence="5">CCMP 2712</strain>
    </source>
</reference>
<feature type="transmembrane region" description="Helical" evidence="4">
    <location>
        <begin position="35"/>
        <end position="56"/>
    </location>
</feature>
<dbReference type="Gene3D" id="1.50.40.10">
    <property type="entry name" value="Mitochondrial carrier domain"/>
    <property type="match status" value="1"/>
</dbReference>
<feature type="transmembrane region" description="Helical" evidence="4">
    <location>
        <begin position="181"/>
        <end position="202"/>
    </location>
</feature>
<accession>A0A7S4NUR8</accession>
<dbReference type="SUPFAM" id="SSF103506">
    <property type="entry name" value="Mitochondrial carrier"/>
    <property type="match status" value="1"/>
</dbReference>
<dbReference type="PANTHER" id="PTHR47567:SF1">
    <property type="entry name" value="NAD-DEPENDENT EPIMERASE_DEHYDRATASE DOMAIN-CONTAINING PROTEIN"/>
    <property type="match status" value="1"/>
</dbReference>
<evidence type="ECO:0000256" key="3">
    <source>
        <dbReference type="ARBA" id="ARBA00023136"/>
    </source>
</evidence>
<evidence type="ECO:0000313" key="5">
    <source>
        <dbReference type="EMBL" id="CAE2308546.1"/>
    </source>
</evidence>
<dbReference type="PANTHER" id="PTHR47567">
    <property type="entry name" value="MITOCHONDRIAL SUBSTRATE/SOLUTE CARRIER"/>
    <property type="match status" value="1"/>
</dbReference>
<gene>
    <name evidence="5" type="ORF">GTHE00462_LOCUS19998</name>
</gene>
<keyword evidence="2 4" id="KW-0812">Transmembrane</keyword>
<keyword evidence="3 4" id="KW-0472">Membrane</keyword>
<evidence type="ECO:0000256" key="4">
    <source>
        <dbReference type="SAM" id="Phobius"/>
    </source>
</evidence>
<dbReference type="GO" id="GO:0016020">
    <property type="term" value="C:membrane"/>
    <property type="evidence" value="ECO:0007669"/>
    <property type="project" value="UniProtKB-SubCell"/>
</dbReference>
<evidence type="ECO:0000256" key="1">
    <source>
        <dbReference type="ARBA" id="ARBA00004141"/>
    </source>
</evidence>
<organism evidence="5">
    <name type="scientific">Guillardia theta</name>
    <name type="common">Cryptophyte</name>
    <name type="synonym">Cryptomonas phi</name>
    <dbReference type="NCBI Taxonomy" id="55529"/>
    <lineage>
        <taxon>Eukaryota</taxon>
        <taxon>Cryptophyceae</taxon>
        <taxon>Pyrenomonadales</taxon>
        <taxon>Geminigeraceae</taxon>
        <taxon>Guillardia</taxon>
    </lineage>
</organism>
<dbReference type="InterPro" id="IPR018108">
    <property type="entry name" value="MCP_transmembrane"/>
</dbReference>
<dbReference type="Pfam" id="PF00153">
    <property type="entry name" value="Mito_carr"/>
    <property type="match status" value="2"/>
</dbReference>
<evidence type="ECO:0008006" key="6">
    <source>
        <dbReference type="Google" id="ProtNLM"/>
    </source>
</evidence>
<dbReference type="AlphaFoldDB" id="A0A7S4NUR8"/>
<comment type="subcellular location">
    <subcellularLocation>
        <location evidence="1">Membrane</location>
        <topology evidence="1">Multi-pass membrane protein</topology>
    </subcellularLocation>
</comment>
<keyword evidence="4" id="KW-1133">Transmembrane helix</keyword>
<dbReference type="EMBL" id="HBKN01025688">
    <property type="protein sequence ID" value="CAE2308546.1"/>
    <property type="molecule type" value="Transcribed_RNA"/>
</dbReference>
<protein>
    <recommendedName>
        <fullName evidence="6">Mitochondrial carrier protein</fullName>
    </recommendedName>
</protein>
<name>A0A7S4NUR8_GUITH</name>
<proteinExistence type="predicted"/>
<dbReference type="InterPro" id="IPR023395">
    <property type="entry name" value="MCP_dom_sf"/>
</dbReference>